<evidence type="ECO:0000313" key="2">
    <source>
        <dbReference type="EMBL" id="MBW76672.1"/>
    </source>
</evidence>
<accession>A0A2M4DGG0</accession>
<feature type="signal peptide" evidence="1">
    <location>
        <begin position="1"/>
        <end position="15"/>
    </location>
</feature>
<keyword evidence="1" id="KW-0732">Signal</keyword>
<proteinExistence type="predicted"/>
<dbReference type="EMBL" id="GGFL01012494">
    <property type="protein sequence ID" value="MBW76672.1"/>
    <property type="molecule type" value="Transcribed_RNA"/>
</dbReference>
<dbReference type="AlphaFoldDB" id="A0A2M4DGG0"/>
<name>A0A2M4DGG0_ANODA</name>
<feature type="chain" id="PRO_5014999218" evidence="1">
    <location>
        <begin position="16"/>
        <end position="104"/>
    </location>
</feature>
<evidence type="ECO:0000256" key="1">
    <source>
        <dbReference type="SAM" id="SignalP"/>
    </source>
</evidence>
<organism evidence="2">
    <name type="scientific">Anopheles darlingi</name>
    <name type="common">Mosquito</name>
    <dbReference type="NCBI Taxonomy" id="43151"/>
    <lineage>
        <taxon>Eukaryota</taxon>
        <taxon>Metazoa</taxon>
        <taxon>Ecdysozoa</taxon>
        <taxon>Arthropoda</taxon>
        <taxon>Hexapoda</taxon>
        <taxon>Insecta</taxon>
        <taxon>Pterygota</taxon>
        <taxon>Neoptera</taxon>
        <taxon>Endopterygota</taxon>
        <taxon>Diptera</taxon>
        <taxon>Nematocera</taxon>
        <taxon>Culicoidea</taxon>
        <taxon>Culicidae</taxon>
        <taxon>Anophelinae</taxon>
        <taxon>Anopheles</taxon>
    </lineage>
</organism>
<sequence length="104" mass="11141">MLLLCLVSSVESLLGATGSRFSAGTTGNADQFILQISSSIPSIHIVLMMLMTLSSVTHASPTYSRQQIRTQSLYSTSGRFNHQAGEPWSGSVTCCQQSAIAEEQ</sequence>
<reference evidence="2" key="1">
    <citation type="submission" date="2018-01" db="EMBL/GenBank/DDBJ databases">
        <title>An insight into the sialome of Amazonian anophelines.</title>
        <authorList>
            <person name="Ribeiro J.M."/>
            <person name="Scarpassa V."/>
            <person name="Calvo E."/>
        </authorList>
    </citation>
    <scope>NUCLEOTIDE SEQUENCE</scope>
</reference>
<protein>
    <submittedName>
        <fullName evidence="2">Putative secreted protein</fullName>
    </submittedName>
</protein>